<comment type="caution">
    <text evidence="10">The sequence shown here is derived from an EMBL/GenBank/DDBJ whole genome shotgun (WGS) entry which is preliminary data.</text>
</comment>
<feature type="domain" description="DNA methylase adenine-specific" evidence="8">
    <location>
        <begin position="123"/>
        <end position="422"/>
    </location>
</feature>
<dbReference type="EC" id="2.1.1.72" evidence="2"/>
<dbReference type="PANTHER" id="PTHR42933">
    <property type="entry name" value="SLR6095 PROTEIN"/>
    <property type="match status" value="1"/>
</dbReference>
<evidence type="ECO:0000256" key="3">
    <source>
        <dbReference type="ARBA" id="ARBA00022603"/>
    </source>
</evidence>
<dbReference type="InterPro" id="IPR002052">
    <property type="entry name" value="DNA_methylase_N6_adenine_CS"/>
</dbReference>
<organism evidence="10 11">
    <name type="scientific">Microcystis viridis FACHB-1342</name>
    <dbReference type="NCBI Taxonomy" id="2692900"/>
    <lineage>
        <taxon>Bacteria</taxon>
        <taxon>Bacillati</taxon>
        <taxon>Cyanobacteriota</taxon>
        <taxon>Cyanophyceae</taxon>
        <taxon>Oscillatoriophycideae</taxon>
        <taxon>Chroococcales</taxon>
        <taxon>Microcystaceae</taxon>
        <taxon>Microcystis</taxon>
    </lineage>
</organism>
<evidence type="ECO:0000313" key="10">
    <source>
        <dbReference type="EMBL" id="MBD2602053.1"/>
    </source>
</evidence>
<keyword evidence="5" id="KW-0949">S-adenosyl-L-methionine</keyword>
<comment type="catalytic activity">
    <reaction evidence="7">
        <text>a 2'-deoxyadenosine in DNA + S-adenosyl-L-methionine = an N(6)-methyl-2'-deoxyadenosine in DNA + S-adenosyl-L-homocysteine + H(+)</text>
        <dbReference type="Rhea" id="RHEA:15197"/>
        <dbReference type="Rhea" id="RHEA-COMP:12418"/>
        <dbReference type="Rhea" id="RHEA-COMP:12419"/>
        <dbReference type="ChEBI" id="CHEBI:15378"/>
        <dbReference type="ChEBI" id="CHEBI:57856"/>
        <dbReference type="ChEBI" id="CHEBI:59789"/>
        <dbReference type="ChEBI" id="CHEBI:90615"/>
        <dbReference type="ChEBI" id="CHEBI:90616"/>
        <dbReference type="EC" id="2.1.1.72"/>
    </reaction>
</comment>
<dbReference type="Proteomes" id="UP000648873">
    <property type="component" value="Unassembled WGS sequence"/>
</dbReference>
<dbReference type="RefSeq" id="WP_069474587.1">
    <property type="nucleotide sequence ID" value="NZ_JACJSV010000064.1"/>
</dbReference>
<keyword evidence="4" id="KW-0808">Transferase</keyword>
<dbReference type="InterPro" id="IPR029063">
    <property type="entry name" value="SAM-dependent_MTases_sf"/>
</dbReference>
<evidence type="ECO:0000256" key="6">
    <source>
        <dbReference type="ARBA" id="ARBA00022747"/>
    </source>
</evidence>
<dbReference type="InterPro" id="IPR051537">
    <property type="entry name" value="DNA_Adenine_Mtase"/>
</dbReference>
<keyword evidence="3 10" id="KW-0489">Methyltransferase</keyword>
<feature type="domain" description="N6 adenine-specific DNA methyltransferase N-terminal" evidence="9">
    <location>
        <begin position="7"/>
        <end position="112"/>
    </location>
</feature>
<dbReference type="Gene3D" id="1.20.1260.30">
    <property type="match status" value="1"/>
</dbReference>
<name>A0ABR8GH40_MICVR</name>
<accession>A0ABR8GH40</accession>
<evidence type="ECO:0000256" key="5">
    <source>
        <dbReference type="ARBA" id="ARBA00022691"/>
    </source>
</evidence>
<evidence type="ECO:0000313" key="11">
    <source>
        <dbReference type="Proteomes" id="UP000648873"/>
    </source>
</evidence>
<dbReference type="PANTHER" id="PTHR42933:SF4">
    <property type="entry name" value="TYPE I RESTRICTION ENZYME ECOKI METHYLASE SUBUNIT"/>
    <property type="match status" value="1"/>
</dbReference>
<proteinExistence type="inferred from homology"/>
<dbReference type="Pfam" id="PF12161">
    <property type="entry name" value="HsdM_N"/>
    <property type="match status" value="1"/>
</dbReference>
<gene>
    <name evidence="10" type="ORF">H6G40_17925</name>
</gene>
<dbReference type="InterPro" id="IPR022749">
    <property type="entry name" value="D12N6_MeTrfase_N"/>
</dbReference>
<evidence type="ECO:0000256" key="2">
    <source>
        <dbReference type="ARBA" id="ARBA00011900"/>
    </source>
</evidence>
<evidence type="ECO:0000256" key="4">
    <source>
        <dbReference type="ARBA" id="ARBA00022679"/>
    </source>
</evidence>
<dbReference type="Pfam" id="PF02384">
    <property type="entry name" value="N6_Mtase"/>
    <property type="match status" value="1"/>
</dbReference>
<dbReference type="PRINTS" id="PR00507">
    <property type="entry name" value="N12N6MTFRASE"/>
</dbReference>
<keyword evidence="6" id="KW-0680">Restriction system</keyword>
<dbReference type="PROSITE" id="PS00092">
    <property type="entry name" value="N6_MTASE"/>
    <property type="match status" value="1"/>
</dbReference>
<evidence type="ECO:0000259" key="9">
    <source>
        <dbReference type="Pfam" id="PF12161"/>
    </source>
</evidence>
<dbReference type="InterPro" id="IPR003356">
    <property type="entry name" value="DNA_methylase_A-5"/>
</dbReference>
<reference evidence="10 11" key="1">
    <citation type="journal article" date="2020" name="ISME J.">
        <title>Comparative genomics reveals insights into cyanobacterial evolution and habitat adaptation.</title>
        <authorList>
            <person name="Chen M.Y."/>
            <person name="Teng W.K."/>
            <person name="Zhao L."/>
            <person name="Hu C.X."/>
            <person name="Zhou Y.K."/>
            <person name="Han B.P."/>
            <person name="Song L.R."/>
            <person name="Shu W.S."/>
        </authorList>
    </citation>
    <scope>NUCLEOTIDE SEQUENCE [LARGE SCALE GENOMIC DNA]</scope>
    <source>
        <strain evidence="10 11">FACHB-1342</strain>
    </source>
</reference>
<dbReference type="SUPFAM" id="SSF53335">
    <property type="entry name" value="S-adenosyl-L-methionine-dependent methyltransferases"/>
    <property type="match status" value="1"/>
</dbReference>
<protein>
    <recommendedName>
        <fullName evidence="2">site-specific DNA-methyltransferase (adenine-specific)</fullName>
        <ecNumber evidence="2">2.1.1.72</ecNumber>
    </recommendedName>
</protein>
<dbReference type="EMBL" id="JACJSV010000064">
    <property type="protein sequence ID" value="MBD2602053.1"/>
    <property type="molecule type" value="Genomic_DNA"/>
</dbReference>
<dbReference type="GO" id="GO:0008168">
    <property type="term" value="F:methyltransferase activity"/>
    <property type="evidence" value="ECO:0007669"/>
    <property type="project" value="UniProtKB-KW"/>
</dbReference>
<sequence>MNTASIVSKVWSFCNTLRDDGVSYGDYLEQLTYLLFLKMADEYAKPPYNRKIGIPFAYDWQSLRSKRGADLEAHYLGILRELGQKKGLLGQIFTKAQNKIQDPAKLLKIITMIDEENWVMMETDVKGDIYEGLLEKNAEDTKSGAGQYFTPRPLIWAMVECLRPQPMATIADPACGTGGFFLAAYNFLVKNHPLDREQKEFLKKSTFHGNEIVANTRRLALMNMFLHNIGDINDEQCFIASTDALIAPSPLSVDYVLANPPFGKKSSLTFTNEDGEQDREDLTYNRQDFWATTSNKQLNFVQHIRSMLKSTGQAAVVVPDNVLFEGGAGETVRKQLLSTTDLHTILRLPTGVFYKQGVKANVIFFDNKPAAKDPWTKAIWFYDFRTNIHFTLKKNPLKPADLQDFITCYHPQNRHQRSETYSEQNPEGRWRKFTYNEIIARDKTSLDIFWLKDKSLTDLDNLPDPDVLALEIMENLEAGLESFRTIVDSLEVTET</sequence>
<comment type="similarity">
    <text evidence="1">Belongs to the N(4)/N(6)-methyltransferase family.</text>
</comment>
<evidence type="ECO:0000256" key="7">
    <source>
        <dbReference type="ARBA" id="ARBA00047942"/>
    </source>
</evidence>
<dbReference type="Gene3D" id="3.40.50.150">
    <property type="entry name" value="Vaccinia Virus protein VP39"/>
    <property type="match status" value="1"/>
</dbReference>
<evidence type="ECO:0000259" key="8">
    <source>
        <dbReference type="Pfam" id="PF02384"/>
    </source>
</evidence>
<evidence type="ECO:0000256" key="1">
    <source>
        <dbReference type="ARBA" id="ARBA00006594"/>
    </source>
</evidence>
<dbReference type="GO" id="GO:0032259">
    <property type="term" value="P:methylation"/>
    <property type="evidence" value="ECO:0007669"/>
    <property type="project" value="UniProtKB-KW"/>
</dbReference>
<keyword evidence="11" id="KW-1185">Reference proteome</keyword>
<dbReference type="InterPro" id="IPR038333">
    <property type="entry name" value="T1MK-like_N_sf"/>
</dbReference>